<sequence>MLHSDWVSWWLETGFGKKDHIPWDAKHQSSTWNEFHQVAQSSDGAAKVMCKRCGQILEHPNFVRHTKDGKKQRQGTSTMKGHLSSAGCIKASQGQGMNITRFLQPKNTLVTEEFSQEIWEEKLLTFLTVARLPFRLIEHPEFHRLIRIAQSAPIVPDIPSAKTIRRRLQFSVQQQQERILRMLPEGAKISIALDCWTSPFTQAFMAVTGYFIDKDWQYREVLLGFEPLHGTHSGTNLSSVVLDILLQHKIEGRVFAITTDNASNNQTLVDTLQQAISEDITLIRVPCLAHVIQLSLNELLGHIKACPLNESTETRWTEQRSQSARANTTKHDIANTLFKIRSLAIYVNASPQRRETFYNLQGEKSKLMPLQDVKTRWNSTFLMLRRTKRLRSFFQPFCDQYERPEMVLEDEEWRQVDYLLFITQPFFDFTVELSKTRDVTTHHVFLIYNKLFEHLELSITQLTRKRTTWKRQMLQALQAARKKLDEYYSETDHVRGHLYAIATMLAPANKFQFFQTDDWDDRWRAIYRKSLEKQLASYKERLTNQATSSQSLSLGGGRSRLDSMVKPNRPRSTIAGDELSQYLDSATIDTTPLGFWKDNADRFPALAALARDILSVPATGAGVERLFNTARDICHYRRGRLSATTIQELMMFLCTSKFEIEEEQAAFLQEFFTRDEIEAAKEEREFTPDSVSVDPISDTEEEQTPEEEDIQGRGDILVGANNSTDPPLPSNEEESTQLRASVRARKRVRRDEDLYTYY</sequence>
<keyword evidence="3" id="KW-0863">Zinc-finger</keyword>
<evidence type="ECO:0000256" key="5">
    <source>
        <dbReference type="ARBA" id="ARBA00023242"/>
    </source>
</evidence>
<evidence type="ECO:0000256" key="3">
    <source>
        <dbReference type="ARBA" id="ARBA00022771"/>
    </source>
</evidence>
<dbReference type="InterPro" id="IPR012337">
    <property type="entry name" value="RNaseH-like_sf"/>
</dbReference>
<keyword evidence="9" id="KW-1185">Reference proteome</keyword>
<keyword evidence="2" id="KW-0479">Metal-binding</keyword>
<dbReference type="EMBL" id="JAPZBO010000010">
    <property type="protein sequence ID" value="KAJ5300038.1"/>
    <property type="molecule type" value="Genomic_DNA"/>
</dbReference>
<protein>
    <recommendedName>
        <fullName evidence="7">HAT C-terminal dimerisation domain-containing protein</fullName>
    </recommendedName>
</protein>
<name>A0A9W9PR25_9EURO</name>
<feature type="region of interest" description="Disordered" evidence="6">
    <location>
        <begin position="682"/>
        <end position="744"/>
    </location>
</feature>
<organism evidence="8 9">
    <name type="scientific">Penicillium atrosanguineum</name>
    <dbReference type="NCBI Taxonomy" id="1132637"/>
    <lineage>
        <taxon>Eukaryota</taxon>
        <taxon>Fungi</taxon>
        <taxon>Dikarya</taxon>
        <taxon>Ascomycota</taxon>
        <taxon>Pezizomycotina</taxon>
        <taxon>Eurotiomycetes</taxon>
        <taxon>Eurotiomycetidae</taxon>
        <taxon>Eurotiales</taxon>
        <taxon>Aspergillaceae</taxon>
        <taxon>Penicillium</taxon>
    </lineage>
</organism>
<dbReference type="InterPro" id="IPR008906">
    <property type="entry name" value="HATC_C_dom"/>
</dbReference>
<evidence type="ECO:0000256" key="1">
    <source>
        <dbReference type="ARBA" id="ARBA00004123"/>
    </source>
</evidence>
<evidence type="ECO:0000259" key="7">
    <source>
        <dbReference type="Pfam" id="PF05699"/>
    </source>
</evidence>
<dbReference type="AlphaFoldDB" id="A0A9W9PR25"/>
<evidence type="ECO:0000256" key="4">
    <source>
        <dbReference type="ARBA" id="ARBA00022833"/>
    </source>
</evidence>
<proteinExistence type="predicted"/>
<dbReference type="GO" id="GO:0008270">
    <property type="term" value="F:zinc ion binding"/>
    <property type="evidence" value="ECO:0007669"/>
    <property type="project" value="UniProtKB-KW"/>
</dbReference>
<dbReference type="Pfam" id="PF05699">
    <property type="entry name" value="Dimer_Tnp_hAT"/>
    <property type="match status" value="1"/>
</dbReference>
<evidence type="ECO:0000313" key="9">
    <source>
        <dbReference type="Proteomes" id="UP001147746"/>
    </source>
</evidence>
<feature type="domain" description="HAT C-terminal dimerisation" evidence="7">
    <location>
        <begin position="578"/>
        <end position="651"/>
    </location>
</feature>
<dbReference type="GO" id="GO:0046983">
    <property type="term" value="F:protein dimerization activity"/>
    <property type="evidence" value="ECO:0007669"/>
    <property type="project" value="InterPro"/>
</dbReference>
<evidence type="ECO:0000313" key="8">
    <source>
        <dbReference type="EMBL" id="KAJ5300038.1"/>
    </source>
</evidence>
<gene>
    <name evidence="8" type="ORF">N7476_011595</name>
</gene>
<dbReference type="PANTHER" id="PTHR46481:SF10">
    <property type="entry name" value="ZINC FINGER BED DOMAIN-CONTAINING PROTEIN 39"/>
    <property type="match status" value="1"/>
</dbReference>
<dbReference type="Proteomes" id="UP001147746">
    <property type="component" value="Unassembled WGS sequence"/>
</dbReference>
<feature type="compositionally biased region" description="Acidic residues" evidence="6">
    <location>
        <begin position="697"/>
        <end position="709"/>
    </location>
</feature>
<evidence type="ECO:0000256" key="6">
    <source>
        <dbReference type="SAM" id="MobiDB-lite"/>
    </source>
</evidence>
<feature type="region of interest" description="Disordered" evidence="6">
    <location>
        <begin position="548"/>
        <end position="570"/>
    </location>
</feature>
<dbReference type="SUPFAM" id="SSF53098">
    <property type="entry name" value="Ribonuclease H-like"/>
    <property type="match status" value="1"/>
</dbReference>
<reference evidence="8" key="2">
    <citation type="journal article" date="2023" name="IMA Fungus">
        <title>Comparative genomic study of the Penicillium genus elucidates a diverse pangenome and 15 lateral gene transfer events.</title>
        <authorList>
            <person name="Petersen C."/>
            <person name="Sorensen T."/>
            <person name="Nielsen M.R."/>
            <person name="Sondergaard T.E."/>
            <person name="Sorensen J.L."/>
            <person name="Fitzpatrick D.A."/>
            <person name="Frisvad J.C."/>
            <person name="Nielsen K.L."/>
        </authorList>
    </citation>
    <scope>NUCLEOTIDE SEQUENCE</scope>
    <source>
        <strain evidence="8">IBT 21472</strain>
    </source>
</reference>
<comment type="caution">
    <text evidence="8">The sequence shown here is derived from an EMBL/GenBank/DDBJ whole genome shotgun (WGS) entry which is preliminary data.</text>
</comment>
<keyword evidence="4" id="KW-0862">Zinc</keyword>
<accession>A0A9W9PR25</accession>
<dbReference type="GO" id="GO:0005634">
    <property type="term" value="C:nucleus"/>
    <property type="evidence" value="ECO:0007669"/>
    <property type="project" value="UniProtKB-SubCell"/>
</dbReference>
<reference evidence="8" key="1">
    <citation type="submission" date="2022-12" db="EMBL/GenBank/DDBJ databases">
        <authorList>
            <person name="Petersen C."/>
        </authorList>
    </citation>
    <scope>NUCLEOTIDE SEQUENCE</scope>
    <source>
        <strain evidence="8">IBT 21472</strain>
    </source>
</reference>
<dbReference type="PANTHER" id="PTHR46481">
    <property type="entry name" value="ZINC FINGER BED DOMAIN-CONTAINING PROTEIN 4"/>
    <property type="match status" value="1"/>
</dbReference>
<comment type="subcellular location">
    <subcellularLocation>
        <location evidence="1">Nucleus</location>
    </subcellularLocation>
</comment>
<evidence type="ECO:0000256" key="2">
    <source>
        <dbReference type="ARBA" id="ARBA00022723"/>
    </source>
</evidence>
<dbReference type="InterPro" id="IPR052035">
    <property type="entry name" value="ZnF_BED_domain_contain"/>
</dbReference>
<keyword evidence="5" id="KW-0539">Nucleus</keyword>